<protein>
    <recommendedName>
        <fullName evidence="11">G-protein coupled receptors family 1 profile domain-containing protein</fullName>
    </recommendedName>
</protein>
<dbReference type="PRINTS" id="PR00237">
    <property type="entry name" value="GPCRRHODOPSN"/>
</dbReference>
<dbReference type="AlphaFoldDB" id="A0A3B4BC82"/>
<keyword evidence="6 9" id="KW-0675">Receptor</keyword>
<evidence type="ECO:0000256" key="5">
    <source>
        <dbReference type="ARBA" id="ARBA00023136"/>
    </source>
</evidence>
<dbReference type="PROSITE" id="PS50262">
    <property type="entry name" value="G_PROTEIN_RECEP_F1_2"/>
    <property type="match status" value="1"/>
</dbReference>
<dbReference type="PROSITE" id="PS00237">
    <property type="entry name" value="G_PROTEIN_RECEP_F1_1"/>
    <property type="match status" value="1"/>
</dbReference>
<evidence type="ECO:0000256" key="1">
    <source>
        <dbReference type="ARBA" id="ARBA00004141"/>
    </source>
</evidence>
<evidence type="ECO:0000313" key="13">
    <source>
        <dbReference type="Proteomes" id="UP000261520"/>
    </source>
</evidence>
<accession>A0A3B4BC82</accession>
<feature type="transmembrane region" description="Helical" evidence="10">
    <location>
        <begin position="31"/>
        <end position="50"/>
    </location>
</feature>
<feature type="transmembrane region" description="Helical" evidence="10">
    <location>
        <begin position="246"/>
        <end position="269"/>
    </location>
</feature>
<evidence type="ECO:0000256" key="10">
    <source>
        <dbReference type="SAM" id="Phobius"/>
    </source>
</evidence>
<feature type="transmembrane region" description="Helical" evidence="10">
    <location>
        <begin position="173"/>
        <end position="195"/>
    </location>
</feature>
<dbReference type="GO" id="GO:0035025">
    <property type="term" value="P:positive regulation of Rho protein signal transduction"/>
    <property type="evidence" value="ECO:0007669"/>
    <property type="project" value="TreeGrafter"/>
</dbReference>
<dbReference type="InterPro" id="IPR000276">
    <property type="entry name" value="GPCR_Rhodpsn"/>
</dbReference>
<evidence type="ECO:0000259" key="11">
    <source>
        <dbReference type="PROSITE" id="PS50262"/>
    </source>
</evidence>
<dbReference type="Ensembl" id="ENSPMGT00000028242.1">
    <property type="protein sequence ID" value="ENSPMGP00000026520.1"/>
    <property type="gene ID" value="ENSPMGG00000021392.1"/>
</dbReference>
<comment type="subcellular location">
    <subcellularLocation>
        <location evidence="1">Membrane</location>
        <topology evidence="1">Multi-pass membrane protein</topology>
    </subcellularLocation>
</comment>
<evidence type="ECO:0000256" key="3">
    <source>
        <dbReference type="ARBA" id="ARBA00022989"/>
    </source>
</evidence>
<keyword evidence="13" id="KW-1185">Reference proteome</keyword>
<keyword evidence="5 10" id="KW-0472">Membrane</keyword>
<dbReference type="InterPro" id="IPR017452">
    <property type="entry name" value="GPCR_Rhodpsn_7TM"/>
</dbReference>
<evidence type="ECO:0000256" key="4">
    <source>
        <dbReference type="ARBA" id="ARBA00023040"/>
    </source>
</evidence>
<evidence type="ECO:0000256" key="7">
    <source>
        <dbReference type="ARBA" id="ARBA00023180"/>
    </source>
</evidence>
<dbReference type="GO" id="GO:0004930">
    <property type="term" value="F:G protein-coupled receptor activity"/>
    <property type="evidence" value="ECO:0007669"/>
    <property type="project" value="UniProtKB-KW"/>
</dbReference>
<dbReference type="Proteomes" id="UP000261520">
    <property type="component" value="Unplaced"/>
</dbReference>
<feature type="domain" description="G-protein coupled receptors family 1 profile" evidence="11">
    <location>
        <begin position="119"/>
        <end position="354"/>
    </location>
</feature>
<feature type="transmembrane region" description="Helical" evidence="10">
    <location>
        <begin position="138"/>
        <end position="161"/>
    </location>
</feature>
<keyword evidence="7" id="KW-0325">Glycoprotein</keyword>
<dbReference type="PANTHER" id="PTHR24232:SF109">
    <property type="entry name" value="G-PROTEIN COUPLED RECEPTOR 20-LIKE"/>
    <property type="match status" value="1"/>
</dbReference>
<keyword evidence="8 9" id="KW-0807">Transducer</keyword>
<proteinExistence type="inferred from homology"/>
<dbReference type="Gene3D" id="1.20.1070.10">
    <property type="entry name" value="Rhodopsin 7-helix transmembrane proteins"/>
    <property type="match status" value="1"/>
</dbReference>
<evidence type="ECO:0000313" key="12">
    <source>
        <dbReference type="Ensembl" id="ENSPMGP00000026520.1"/>
    </source>
</evidence>
<name>A0A3B4BC82_9GOBI</name>
<dbReference type="GO" id="GO:0007200">
    <property type="term" value="P:phospholipase C-activating G protein-coupled receptor signaling pathway"/>
    <property type="evidence" value="ECO:0007669"/>
    <property type="project" value="TreeGrafter"/>
</dbReference>
<comment type="similarity">
    <text evidence="9">Belongs to the G-protein coupled receptor 1 family.</text>
</comment>
<reference evidence="12" key="1">
    <citation type="submission" date="2025-08" db="UniProtKB">
        <authorList>
            <consortium name="Ensembl"/>
        </authorList>
    </citation>
    <scope>IDENTIFICATION</scope>
</reference>
<keyword evidence="2 9" id="KW-0812">Transmembrane</keyword>
<feature type="transmembrane region" description="Helical" evidence="10">
    <location>
        <begin position="99"/>
        <end position="126"/>
    </location>
</feature>
<organism evidence="12 13">
    <name type="scientific">Periophthalmus magnuspinnatus</name>
    <dbReference type="NCBI Taxonomy" id="409849"/>
    <lineage>
        <taxon>Eukaryota</taxon>
        <taxon>Metazoa</taxon>
        <taxon>Chordata</taxon>
        <taxon>Craniata</taxon>
        <taxon>Vertebrata</taxon>
        <taxon>Euteleostomi</taxon>
        <taxon>Actinopterygii</taxon>
        <taxon>Neopterygii</taxon>
        <taxon>Teleostei</taxon>
        <taxon>Neoteleostei</taxon>
        <taxon>Acanthomorphata</taxon>
        <taxon>Gobiaria</taxon>
        <taxon>Gobiiformes</taxon>
        <taxon>Gobioidei</taxon>
        <taxon>Gobiidae</taxon>
        <taxon>Oxudercinae</taxon>
        <taxon>Periophthalmus</taxon>
    </lineage>
</organism>
<dbReference type="GO" id="GO:0005886">
    <property type="term" value="C:plasma membrane"/>
    <property type="evidence" value="ECO:0007669"/>
    <property type="project" value="TreeGrafter"/>
</dbReference>
<evidence type="ECO:0000256" key="2">
    <source>
        <dbReference type="ARBA" id="ARBA00022692"/>
    </source>
</evidence>
<keyword evidence="4 9" id="KW-0297">G-protein coupled receptor</keyword>
<evidence type="ECO:0000256" key="9">
    <source>
        <dbReference type="RuleBase" id="RU000688"/>
    </source>
</evidence>
<evidence type="ECO:0000256" key="6">
    <source>
        <dbReference type="ARBA" id="ARBA00023170"/>
    </source>
</evidence>
<sequence length="425" mass="46918">MCQIYQIYGTVSGGSAVTLFRWYLPVHLNSYFLLISHIFLFFIGGITVNVTSPKSMESFVNISASSLEQPNCTTWDQRWGAPYLHRLAHLDLQLYHDFYVLWVSLMVCNSVMLVLGVSLNSLALYIFCGMFGRSSASVVYTINLAVADLLVALSLPARIALYHSGGNCLVCSYIHTFSYFVNMYCSILFLTSICIDRYLAVVHASSTLHRWRTAGTARIVSCTVWLIAIVTSALGSSSSCVLLPALFYLTVLEFLLPLLAVVGFTLRVACFLSSRHRHMSQKSRARRTRAIGLLATVLVVFTICFTPFHIRQILVYFRVQVGEESPEHGVRHILAYHITVTLSSLNSCLDPVVYCFVTDSFKRVWRVRCGGGGAMYGEAGQTSGGEPDRISVKKCSGTALAIAHSVATITLTGRPLSADNIDHSA</sequence>
<evidence type="ECO:0000256" key="8">
    <source>
        <dbReference type="ARBA" id="ARBA00023224"/>
    </source>
</evidence>
<feature type="transmembrane region" description="Helical" evidence="10">
    <location>
        <begin position="290"/>
        <end position="310"/>
    </location>
</feature>
<dbReference type="SUPFAM" id="SSF81321">
    <property type="entry name" value="Family A G protein-coupled receptor-like"/>
    <property type="match status" value="1"/>
</dbReference>
<keyword evidence="3 10" id="KW-1133">Transmembrane helix</keyword>
<dbReference type="PANTHER" id="PTHR24232">
    <property type="entry name" value="G-PROTEIN COUPLED RECEPTOR"/>
    <property type="match status" value="1"/>
</dbReference>
<feature type="transmembrane region" description="Helical" evidence="10">
    <location>
        <begin position="216"/>
        <end position="234"/>
    </location>
</feature>
<dbReference type="Pfam" id="PF00001">
    <property type="entry name" value="7tm_1"/>
    <property type="match status" value="1"/>
</dbReference>
<reference evidence="12" key="2">
    <citation type="submission" date="2025-09" db="UniProtKB">
        <authorList>
            <consortium name="Ensembl"/>
        </authorList>
    </citation>
    <scope>IDENTIFICATION</scope>
</reference>